<dbReference type="PROSITE" id="PS00290">
    <property type="entry name" value="IG_MHC"/>
    <property type="match status" value="1"/>
</dbReference>
<keyword evidence="14" id="KW-1015">Disulfide bond</keyword>
<dbReference type="GO" id="GO:0006826">
    <property type="term" value="P:iron ion transport"/>
    <property type="evidence" value="ECO:0007669"/>
    <property type="project" value="UniProtKB-KW"/>
</dbReference>
<evidence type="ECO:0000256" key="3">
    <source>
        <dbReference type="ARBA" id="ARBA00006909"/>
    </source>
</evidence>
<comment type="similarity">
    <text evidence="3 16">Belongs to the MHC class I family.</text>
</comment>
<evidence type="ECO:0000256" key="16">
    <source>
        <dbReference type="RuleBase" id="RU004439"/>
    </source>
</evidence>
<dbReference type="InterPro" id="IPR036179">
    <property type="entry name" value="Ig-like_dom_sf"/>
</dbReference>
<evidence type="ECO:0000256" key="4">
    <source>
        <dbReference type="ARBA" id="ARBA00011632"/>
    </source>
</evidence>
<keyword evidence="13 17" id="KW-0472">Membrane</keyword>
<organism evidence="19 20">
    <name type="scientific">Cnephaeus nilssonii</name>
    <name type="common">Northern bat</name>
    <name type="synonym">Eptesicus nilssonii</name>
    <dbReference type="NCBI Taxonomy" id="3371016"/>
    <lineage>
        <taxon>Eukaryota</taxon>
        <taxon>Metazoa</taxon>
        <taxon>Chordata</taxon>
        <taxon>Craniata</taxon>
        <taxon>Vertebrata</taxon>
        <taxon>Euteleostomi</taxon>
        <taxon>Mammalia</taxon>
        <taxon>Eutheria</taxon>
        <taxon>Laurasiatheria</taxon>
        <taxon>Chiroptera</taxon>
        <taxon>Yangochiroptera</taxon>
        <taxon>Vespertilionidae</taxon>
        <taxon>Cnephaeus</taxon>
    </lineage>
</organism>
<evidence type="ECO:0000256" key="1">
    <source>
        <dbReference type="ARBA" id="ARBA00003622"/>
    </source>
</evidence>
<keyword evidence="12" id="KW-0406">Ion transport</keyword>
<dbReference type="GO" id="GO:0005615">
    <property type="term" value="C:extracellular space"/>
    <property type="evidence" value="ECO:0007669"/>
    <property type="project" value="TreeGrafter"/>
</dbReference>
<evidence type="ECO:0000256" key="14">
    <source>
        <dbReference type="ARBA" id="ARBA00023157"/>
    </source>
</evidence>
<keyword evidence="9" id="KW-0732">Signal</keyword>
<keyword evidence="5" id="KW-0813">Transport</keyword>
<evidence type="ECO:0000256" key="2">
    <source>
        <dbReference type="ARBA" id="ARBA00004251"/>
    </source>
</evidence>
<keyword evidence="20" id="KW-1185">Reference proteome</keyword>
<evidence type="ECO:0000313" key="20">
    <source>
        <dbReference type="Proteomes" id="UP001177744"/>
    </source>
</evidence>
<evidence type="ECO:0000313" key="19">
    <source>
        <dbReference type="EMBL" id="KAK1328808.1"/>
    </source>
</evidence>
<keyword evidence="6" id="KW-1003">Cell membrane</keyword>
<keyword evidence="7" id="KW-0410">Iron transport</keyword>
<comment type="subunit">
    <text evidence="4">Binds TFR through the extracellular domain in a pH-dependent manner.</text>
</comment>
<dbReference type="PRINTS" id="PR01638">
    <property type="entry name" value="MHCCLASSI"/>
</dbReference>
<evidence type="ECO:0000256" key="5">
    <source>
        <dbReference type="ARBA" id="ARBA00022448"/>
    </source>
</evidence>
<dbReference type="Gene3D" id="2.60.40.10">
    <property type="entry name" value="Immunoglobulins"/>
    <property type="match status" value="1"/>
</dbReference>
<comment type="caution">
    <text evidence="19">The sequence shown here is derived from an EMBL/GenBank/DDBJ whole genome shotgun (WGS) entry which is preliminary data.</text>
</comment>
<dbReference type="AlphaFoldDB" id="A0AA40HCY0"/>
<dbReference type="SMART" id="SM00407">
    <property type="entry name" value="IGc1"/>
    <property type="match status" value="1"/>
</dbReference>
<evidence type="ECO:0000256" key="12">
    <source>
        <dbReference type="ARBA" id="ARBA00023065"/>
    </source>
</evidence>
<accession>A0AA40HCY0</accession>
<dbReference type="SUPFAM" id="SSF48726">
    <property type="entry name" value="Immunoglobulin"/>
    <property type="match status" value="1"/>
</dbReference>
<proteinExistence type="inferred from homology"/>
<keyword evidence="10 17" id="KW-1133">Transmembrane helix</keyword>
<dbReference type="Proteomes" id="UP001177744">
    <property type="component" value="Unassembled WGS sequence"/>
</dbReference>
<dbReference type="FunFam" id="3.30.500.10:FF:000001">
    <property type="entry name" value="H-2 class I histocompatibility antigen, alpha chain"/>
    <property type="match status" value="1"/>
</dbReference>
<evidence type="ECO:0000256" key="7">
    <source>
        <dbReference type="ARBA" id="ARBA00022496"/>
    </source>
</evidence>
<dbReference type="InterPro" id="IPR011162">
    <property type="entry name" value="MHC_I/II-like_Ag-recog"/>
</dbReference>
<dbReference type="InterPro" id="IPR013783">
    <property type="entry name" value="Ig-like_fold"/>
</dbReference>
<evidence type="ECO:0000256" key="13">
    <source>
        <dbReference type="ARBA" id="ARBA00023136"/>
    </source>
</evidence>
<keyword evidence="15" id="KW-0325">Glycoprotein</keyword>
<evidence type="ECO:0000256" key="8">
    <source>
        <dbReference type="ARBA" id="ARBA00022692"/>
    </source>
</evidence>
<keyword evidence="8 17" id="KW-0812">Transmembrane</keyword>
<dbReference type="Pfam" id="PF07654">
    <property type="entry name" value="C1-set"/>
    <property type="match status" value="1"/>
</dbReference>
<evidence type="ECO:0000256" key="15">
    <source>
        <dbReference type="ARBA" id="ARBA00023180"/>
    </source>
</evidence>
<dbReference type="GO" id="GO:0034756">
    <property type="term" value="P:regulation of iron ion transport"/>
    <property type="evidence" value="ECO:0007669"/>
    <property type="project" value="TreeGrafter"/>
</dbReference>
<reference evidence="19" key="1">
    <citation type="submission" date="2023-06" db="EMBL/GenBank/DDBJ databases">
        <title>Reference genome for the Northern bat (Eptesicus nilssonii), a most northern bat species.</title>
        <authorList>
            <person name="Laine V.N."/>
            <person name="Pulliainen A.T."/>
            <person name="Lilley T.M."/>
        </authorList>
    </citation>
    <scope>NUCLEOTIDE SEQUENCE</scope>
    <source>
        <strain evidence="19">BLF_Eptnil</strain>
        <tissue evidence="19">Kidney</tissue>
    </source>
</reference>
<dbReference type="InterPro" id="IPR037055">
    <property type="entry name" value="MHC_I-like_Ag-recog_sf"/>
</dbReference>
<dbReference type="InterPro" id="IPR011161">
    <property type="entry name" value="MHC_I-like_Ag-recog"/>
</dbReference>
<evidence type="ECO:0000256" key="6">
    <source>
        <dbReference type="ARBA" id="ARBA00022475"/>
    </source>
</evidence>
<dbReference type="EMBL" id="JAULJE010000022">
    <property type="protein sequence ID" value="KAK1328808.1"/>
    <property type="molecule type" value="Genomic_DNA"/>
</dbReference>
<dbReference type="PROSITE" id="PS50835">
    <property type="entry name" value="IG_LIKE"/>
    <property type="match status" value="1"/>
</dbReference>
<name>A0AA40HCY0_CNENI</name>
<dbReference type="InterPro" id="IPR050208">
    <property type="entry name" value="MHC_class-I_related"/>
</dbReference>
<dbReference type="InterPro" id="IPR001039">
    <property type="entry name" value="MHC_I_a_a1/a2"/>
</dbReference>
<protein>
    <recommendedName>
        <fullName evidence="18">Ig-like domain-containing protein</fullName>
    </recommendedName>
</protein>
<feature type="domain" description="Ig-like" evidence="18">
    <location>
        <begin position="273"/>
        <end position="361"/>
    </location>
</feature>
<keyword evidence="11" id="KW-0408">Iron</keyword>
<dbReference type="InterPro" id="IPR003597">
    <property type="entry name" value="Ig_C1-set"/>
</dbReference>
<feature type="transmembrane region" description="Helical" evidence="17">
    <location>
        <begin position="370"/>
        <end position="395"/>
    </location>
</feature>
<dbReference type="PANTHER" id="PTHR16675">
    <property type="entry name" value="MHC CLASS I-RELATED"/>
    <property type="match status" value="1"/>
</dbReference>
<evidence type="ECO:0000256" key="9">
    <source>
        <dbReference type="ARBA" id="ARBA00022729"/>
    </source>
</evidence>
<dbReference type="InterPro" id="IPR003006">
    <property type="entry name" value="Ig/MHC_CS"/>
</dbReference>
<dbReference type="GO" id="GO:1990641">
    <property type="term" value="P:response to iron ion starvation"/>
    <property type="evidence" value="ECO:0007669"/>
    <property type="project" value="TreeGrafter"/>
</dbReference>
<dbReference type="SUPFAM" id="SSF54452">
    <property type="entry name" value="MHC antigen-recognition domain"/>
    <property type="match status" value="1"/>
</dbReference>
<dbReference type="Pfam" id="PF00129">
    <property type="entry name" value="MHC_I"/>
    <property type="match status" value="1"/>
</dbReference>
<evidence type="ECO:0000256" key="17">
    <source>
        <dbReference type="SAM" id="Phobius"/>
    </source>
</evidence>
<dbReference type="InterPro" id="IPR007110">
    <property type="entry name" value="Ig-like_dom"/>
</dbReference>
<comment type="function">
    <text evidence="1">Binds to transferrin receptor (TFR) and reduces its affinity for iron-loaded transferrin.</text>
</comment>
<evidence type="ECO:0000256" key="10">
    <source>
        <dbReference type="ARBA" id="ARBA00022989"/>
    </source>
</evidence>
<comment type="subcellular location">
    <subcellularLocation>
        <location evidence="2">Cell membrane</location>
        <topology evidence="2">Single-pass type I membrane protein</topology>
    </subcellularLocation>
</comment>
<gene>
    <name evidence="19" type="ORF">QTO34_010977</name>
</gene>
<dbReference type="GO" id="GO:0009897">
    <property type="term" value="C:external side of plasma membrane"/>
    <property type="evidence" value="ECO:0007669"/>
    <property type="project" value="TreeGrafter"/>
</dbReference>
<sequence length="403" mass="43838">MGAPPLRERGQLGPWSRGPLTCAVDVVGGCCSVSGPLAARNALRTGSPAPSSELSLGRSLRPGLRGACPARGGPTAGGEAPSLCAGRAPGPWGPHSLRYLLMGATEPELGLPVFQAVGFVDEQLFVFYDHESRRAEPRAPWVRAAGPLWLQLSQSLKGWDHMFTLDFWTIMDNRNHSSGPHTLQVALGCEVGADNSTRGFWTYGYDGEDHLEFRPETLSWRAAEPGAWATKMEWEVNAVRARQNRAYLERLCPEQLGRLLELGAGVLDRRVPPSVRVTRHVASAATTLRCQALGFYPPDITVRWLQDRQPLDARRAEPGALLPNGDGTYQAWAALAVPPGEERGYACQVQHPGLEQPLAATWEPAVSGALVFGIISGTLMGVVLIFLAGVLFRFLRRRRASRE</sequence>
<evidence type="ECO:0000259" key="18">
    <source>
        <dbReference type="PROSITE" id="PS50835"/>
    </source>
</evidence>
<evidence type="ECO:0000256" key="11">
    <source>
        <dbReference type="ARBA" id="ARBA00023004"/>
    </source>
</evidence>
<dbReference type="GO" id="GO:1990459">
    <property type="term" value="F:transferrin receptor binding"/>
    <property type="evidence" value="ECO:0007669"/>
    <property type="project" value="TreeGrafter"/>
</dbReference>
<dbReference type="Gene3D" id="3.30.500.10">
    <property type="entry name" value="MHC class I-like antigen recognition-like"/>
    <property type="match status" value="1"/>
</dbReference>
<dbReference type="FunFam" id="2.60.40.10:FF:000204">
    <property type="entry name" value="Major histocompatibility complex, class I-related protein"/>
    <property type="match status" value="1"/>
</dbReference>
<dbReference type="PANTHER" id="PTHR16675:SF172">
    <property type="entry name" value="HEREDITARY HEMOCHROMATOSIS PROTEIN"/>
    <property type="match status" value="1"/>
</dbReference>